<dbReference type="SMART" id="SM00149">
    <property type="entry name" value="PLCYc"/>
    <property type="match status" value="1"/>
</dbReference>
<evidence type="ECO:0000256" key="2">
    <source>
        <dbReference type="ARBA" id="ARBA00022837"/>
    </source>
</evidence>
<comment type="caution">
    <text evidence="15">The sequence shown here is derived from an EMBL/GenBank/DDBJ whole genome shotgun (WGS) entry which is preliminary data.</text>
</comment>
<keyword evidence="8" id="KW-0175">Coiled coil</keyword>
<feature type="domain" description="PI-PLC Y-box" evidence="14">
    <location>
        <begin position="555"/>
        <end position="670"/>
    </location>
</feature>
<protein>
    <recommendedName>
        <fullName evidence="7">Phosphoinositide phospholipase C</fullName>
        <ecNumber evidence="7">3.1.4.11</ecNumber>
    </recommendedName>
</protein>
<dbReference type="InterPro" id="IPR000980">
    <property type="entry name" value="SH2"/>
</dbReference>
<sequence>MSYMQLKKMPGLPQIIQLILSIENHCGLSQQRQMAMAFRDTFGADLLIEPINKESNVLPSPEQLKRRVILKHKKLPREGGQEVESRYTTVLDDMGVDADFSANAVKTGRLYLEDKFAENEWHPHFFVLSPTKLCYTKETDTPEQDDERDEDSQSTMEERPQDELHFSEQWFHGKLEGGRKKGEEILQQNSALGDGAFLVRESDTFVGDFSLSFWWRGTCQHCRIKSKQERGQQKYYLIENMLFDSLYSLITYYRQNPLRSQDFTMKLTVPVPQIESHIDKDWYHDNLERSAAEDMLRRIPNDDAFLIRKSNKDNNTFVVSFKADGKVKHCKIQQEGRLYMLGTTEFESLEDLVQYYEKMPLYNNARLRYPVTRELVAVRGIEPVGDDDIYGEDIYHSPNDLVSKIKVKALYDYTASRQDELSFTKGAIITNVNKTDNGWWRGDYNGKEQYWFPDYMVEEIAPQEESAEQAPLGALQKGSIEIKQCKLEDTSGRNDRPYTFKIYSRTSAEPLEMACETETEMKEWLDALELCINNLAGYKTKDRQLERKKCLARQLSDLIVYCIAVPFDLERALLNPNCCEMSSFPETKIERYCMKDKANDIIRYTKNQLSRIFPRGTRLDSSNYDPVMMWNLGSQLVALNYQTPDRSMQLNQAKFLQNGGCGYVLKPEFMMNNDFNPYDKHTLRGVDPVTLTIMIIGARHLVKPGRGIAAPSIEIEICGLGFDNNKYKTPTINDNGLNPIWEDCTAVFDITCPDLALIRFVVQDQDTFEQKSFLGQSSYPVSCLKTGYRSVQLKNAFGEELEMASLLVHVDMRNPKESDDSDVYSCIQDLLEKKEELVEEMERLERSGDRDFVKIQEELREVEENLLAKNEERRQRKFDGRNSYFGPPDREK</sequence>
<evidence type="ECO:0000259" key="13">
    <source>
        <dbReference type="PROSITE" id="PS50004"/>
    </source>
</evidence>
<feature type="compositionally biased region" description="Acidic residues" evidence="9">
    <location>
        <begin position="141"/>
        <end position="152"/>
    </location>
</feature>
<gene>
    <name evidence="15" type="ORF">KUTeg_020013</name>
</gene>
<dbReference type="InterPro" id="IPR011993">
    <property type="entry name" value="PH-like_dom_sf"/>
</dbReference>
<dbReference type="SMART" id="SM00148">
    <property type="entry name" value="PLCXc"/>
    <property type="match status" value="1"/>
</dbReference>
<dbReference type="PRINTS" id="PR00452">
    <property type="entry name" value="SH3DOMAIN"/>
</dbReference>
<dbReference type="SMART" id="SM00239">
    <property type="entry name" value="C2"/>
    <property type="match status" value="1"/>
</dbReference>
<dbReference type="Proteomes" id="UP001217089">
    <property type="component" value="Unassembled WGS sequence"/>
</dbReference>
<proteinExistence type="predicted"/>
<dbReference type="InterPro" id="IPR001452">
    <property type="entry name" value="SH3_domain"/>
</dbReference>
<dbReference type="EMBL" id="JARBDR010000917">
    <property type="protein sequence ID" value="KAJ8303617.1"/>
    <property type="molecule type" value="Genomic_DNA"/>
</dbReference>
<dbReference type="Pfam" id="PF00387">
    <property type="entry name" value="PI-PLC-Y"/>
    <property type="match status" value="1"/>
</dbReference>
<dbReference type="Pfam" id="PF00169">
    <property type="entry name" value="PH"/>
    <property type="match status" value="1"/>
</dbReference>
<evidence type="ECO:0000256" key="7">
    <source>
        <dbReference type="RuleBase" id="RU361133"/>
    </source>
</evidence>
<keyword evidence="7" id="KW-0378">Hydrolase</keyword>
<dbReference type="PROSITE" id="PS50001">
    <property type="entry name" value="SH2"/>
    <property type="match status" value="2"/>
</dbReference>
<dbReference type="PANTHER" id="PTHR10336:SF159">
    <property type="entry name" value="1-PHOSPHATIDYLINOSITOL 4,5-BISPHOSPHATE PHOSPHODIESTERASE GAMMA"/>
    <property type="match status" value="1"/>
</dbReference>
<dbReference type="Pfam" id="PF00018">
    <property type="entry name" value="SH3_1"/>
    <property type="match status" value="1"/>
</dbReference>
<feature type="domain" description="SH3" evidence="11">
    <location>
        <begin position="402"/>
        <end position="462"/>
    </location>
</feature>
<dbReference type="PROSITE" id="PS50002">
    <property type="entry name" value="SH3"/>
    <property type="match status" value="1"/>
</dbReference>
<dbReference type="Pfam" id="PF00168">
    <property type="entry name" value="C2"/>
    <property type="match status" value="1"/>
</dbReference>
<dbReference type="Gene3D" id="3.20.20.190">
    <property type="entry name" value="Phosphatidylinositol (PI) phosphodiesterase"/>
    <property type="match status" value="2"/>
</dbReference>
<dbReference type="InterPro" id="IPR017946">
    <property type="entry name" value="PLC-like_Pdiesterase_TIM-brl"/>
</dbReference>
<dbReference type="Gene3D" id="2.60.40.150">
    <property type="entry name" value="C2 domain"/>
    <property type="match status" value="1"/>
</dbReference>
<accession>A0ABQ9EI59</accession>
<dbReference type="CDD" id="cd09932">
    <property type="entry name" value="SH2_C-SH2_PLC_gamma_like"/>
    <property type="match status" value="1"/>
</dbReference>
<name>A0ABQ9EI59_TEGGR</name>
<feature type="region of interest" description="Disordered" evidence="9">
    <location>
        <begin position="872"/>
        <end position="892"/>
    </location>
</feature>
<dbReference type="InterPro" id="IPR035892">
    <property type="entry name" value="C2_domain_sf"/>
</dbReference>
<keyword evidence="16" id="KW-1185">Reference proteome</keyword>
<dbReference type="SUPFAM" id="SSF51695">
    <property type="entry name" value="PLC-like phosphodiesterases"/>
    <property type="match status" value="2"/>
</dbReference>
<dbReference type="Gene3D" id="2.30.29.30">
    <property type="entry name" value="Pleckstrin-homology domain (PH domain)/Phosphotyrosine-binding domain (PTB)"/>
    <property type="match status" value="1"/>
</dbReference>
<keyword evidence="1 6" id="KW-0728">SH3 domain</keyword>
<keyword evidence="3 5" id="KW-0727">SH2 domain</keyword>
<evidence type="ECO:0000259" key="10">
    <source>
        <dbReference type="PROSITE" id="PS50001"/>
    </source>
</evidence>
<evidence type="ECO:0000313" key="16">
    <source>
        <dbReference type="Proteomes" id="UP001217089"/>
    </source>
</evidence>
<dbReference type="InterPro" id="IPR036860">
    <property type="entry name" value="SH2_dom_sf"/>
</dbReference>
<dbReference type="InterPro" id="IPR035024">
    <property type="entry name" value="PLC-gamma_N-SH2"/>
</dbReference>
<dbReference type="InterPro" id="IPR001192">
    <property type="entry name" value="PI-PLC_fam"/>
</dbReference>
<feature type="coiled-coil region" evidence="8">
    <location>
        <begin position="824"/>
        <end position="872"/>
    </location>
</feature>
<dbReference type="SUPFAM" id="SSF50729">
    <property type="entry name" value="PH domain-like"/>
    <property type="match status" value="1"/>
</dbReference>
<dbReference type="SUPFAM" id="SSF49562">
    <property type="entry name" value="C2 domain (Calcium/lipid-binding domain, CaLB)"/>
    <property type="match status" value="1"/>
</dbReference>
<dbReference type="InterPro" id="IPR000909">
    <property type="entry name" value="PLipase_C_PInositol-sp_X_dom"/>
</dbReference>
<evidence type="ECO:0000256" key="3">
    <source>
        <dbReference type="ARBA" id="ARBA00022999"/>
    </source>
</evidence>
<feature type="domain" description="SH2" evidence="10">
    <location>
        <begin position="170"/>
        <end position="271"/>
    </location>
</feature>
<dbReference type="CDD" id="cd00275">
    <property type="entry name" value="C2_PLC_like"/>
    <property type="match status" value="1"/>
</dbReference>
<feature type="domain" description="SH2" evidence="10">
    <location>
        <begin position="282"/>
        <end position="371"/>
    </location>
</feature>
<keyword evidence="7" id="KW-0443">Lipid metabolism</keyword>
<evidence type="ECO:0000256" key="4">
    <source>
        <dbReference type="ARBA" id="ARBA00023224"/>
    </source>
</evidence>
<comment type="catalytic activity">
    <reaction evidence="7">
        <text>a 1,2-diacyl-sn-glycero-3-phospho-(1D-myo-inositol-4,5-bisphosphate) + H2O = 1D-myo-inositol 1,4,5-trisphosphate + a 1,2-diacyl-sn-glycerol + H(+)</text>
        <dbReference type="Rhea" id="RHEA:33179"/>
        <dbReference type="ChEBI" id="CHEBI:15377"/>
        <dbReference type="ChEBI" id="CHEBI:15378"/>
        <dbReference type="ChEBI" id="CHEBI:17815"/>
        <dbReference type="ChEBI" id="CHEBI:58456"/>
        <dbReference type="ChEBI" id="CHEBI:203600"/>
        <dbReference type="EC" id="3.1.4.11"/>
    </reaction>
</comment>
<keyword evidence="7" id="KW-0442">Lipid degradation</keyword>
<evidence type="ECO:0000259" key="12">
    <source>
        <dbReference type="PROSITE" id="PS50003"/>
    </source>
</evidence>
<dbReference type="PANTHER" id="PTHR10336">
    <property type="entry name" value="PHOSPHOINOSITIDE-SPECIFIC PHOSPHOLIPASE C FAMILY PROTEIN"/>
    <property type="match status" value="1"/>
</dbReference>
<dbReference type="PRINTS" id="PR00390">
    <property type="entry name" value="PHPHLIPASEC"/>
</dbReference>
<dbReference type="PROSITE" id="PS50008">
    <property type="entry name" value="PIPLC_Y_DOMAIN"/>
    <property type="match status" value="1"/>
</dbReference>
<dbReference type="Pfam" id="PF00388">
    <property type="entry name" value="PI-PLC-X"/>
    <property type="match status" value="1"/>
</dbReference>
<dbReference type="InterPro" id="IPR035023">
    <property type="entry name" value="PLC-gamma_C-SH2"/>
</dbReference>
<dbReference type="PROSITE" id="PS50007">
    <property type="entry name" value="PIPLC_X_DOMAIN"/>
    <property type="match status" value="1"/>
</dbReference>
<dbReference type="PRINTS" id="PR00401">
    <property type="entry name" value="SH2DOMAIN"/>
</dbReference>
<dbReference type="Gene3D" id="2.30.30.40">
    <property type="entry name" value="SH3 Domains"/>
    <property type="match status" value="1"/>
</dbReference>
<dbReference type="SUPFAM" id="SSF55550">
    <property type="entry name" value="SH2 domain"/>
    <property type="match status" value="2"/>
</dbReference>
<keyword evidence="4" id="KW-0807">Transducer</keyword>
<feature type="domain" description="PH" evidence="12">
    <location>
        <begin position="477"/>
        <end position="533"/>
    </location>
</feature>
<dbReference type="Pfam" id="PF00017">
    <property type="entry name" value="SH2"/>
    <property type="match status" value="2"/>
</dbReference>
<reference evidence="15 16" key="1">
    <citation type="submission" date="2022-12" db="EMBL/GenBank/DDBJ databases">
        <title>Chromosome-level genome of Tegillarca granosa.</title>
        <authorList>
            <person name="Kim J."/>
        </authorList>
    </citation>
    <scope>NUCLEOTIDE SEQUENCE [LARGE SCALE GENOMIC DNA]</scope>
    <source>
        <strain evidence="15">Teg-2019</strain>
        <tissue evidence="15">Adductor muscle</tissue>
    </source>
</reference>
<evidence type="ECO:0000256" key="6">
    <source>
        <dbReference type="PROSITE-ProRule" id="PRU00192"/>
    </source>
</evidence>
<dbReference type="InterPro" id="IPR000008">
    <property type="entry name" value="C2_dom"/>
</dbReference>
<dbReference type="CDD" id="cd10341">
    <property type="entry name" value="SH2_N-SH2_PLC_gamma_like"/>
    <property type="match status" value="1"/>
</dbReference>
<feature type="region of interest" description="Disordered" evidence="9">
    <location>
        <begin position="138"/>
        <end position="162"/>
    </location>
</feature>
<dbReference type="Gene3D" id="3.30.505.10">
    <property type="entry name" value="SH2 domain"/>
    <property type="match status" value="2"/>
</dbReference>
<dbReference type="InterPro" id="IPR001849">
    <property type="entry name" value="PH_domain"/>
</dbReference>
<dbReference type="SMART" id="SM00326">
    <property type="entry name" value="SH3"/>
    <property type="match status" value="1"/>
</dbReference>
<dbReference type="PROSITE" id="PS50004">
    <property type="entry name" value="C2"/>
    <property type="match status" value="1"/>
</dbReference>
<evidence type="ECO:0000256" key="5">
    <source>
        <dbReference type="PROSITE-ProRule" id="PRU00191"/>
    </source>
</evidence>
<evidence type="ECO:0000259" key="11">
    <source>
        <dbReference type="PROSITE" id="PS50002"/>
    </source>
</evidence>
<evidence type="ECO:0000256" key="8">
    <source>
        <dbReference type="SAM" id="Coils"/>
    </source>
</evidence>
<dbReference type="PROSITE" id="PS50003">
    <property type="entry name" value="PH_DOMAIN"/>
    <property type="match status" value="1"/>
</dbReference>
<evidence type="ECO:0000256" key="1">
    <source>
        <dbReference type="ARBA" id="ARBA00022443"/>
    </source>
</evidence>
<keyword evidence="2" id="KW-0106">Calcium</keyword>
<evidence type="ECO:0000313" key="15">
    <source>
        <dbReference type="EMBL" id="KAJ8303617.1"/>
    </source>
</evidence>
<organism evidence="15 16">
    <name type="scientific">Tegillarca granosa</name>
    <name type="common">Malaysian cockle</name>
    <name type="synonym">Anadara granosa</name>
    <dbReference type="NCBI Taxonomy" id="220873"/>
    <lineage>
        <taxon>Eukaryota</taxon>
        <taxon>Metazoa</taxon>
        <taxon>Spiralia</taxon>
        <taxon>Lophotrochozoa</taxon>
        <taxon>Mollusca</taxon>
        <taxon>Bivalvia</taxon>
        <taxon>Autobranchia</taxon>
        <taxon>Pteriomorphia</taxon>
        <taxon>Arcoida</taxon>
        <taxon>Arcoidea</taxon>
        <taxon>Arcidae</taxon>
        <taxon>Tegillarca</taxon>
    </lineage>
</organism>
<feature type="domain" description="C2" evidence="13">
    <location>
        <begin position="665"/>
        <end position="795"/>
    </location>
</feature>
<dbReference type="SMART" id="SM00252">
    <property type="entry name" value="SH2"/>
    <property type="match status" value="2"/>
</dbReference>
<dbReference type="EC" id="3.1.4.11" evidence="7"/>
<dbReference type="InterPro" id="IPR001711">
    <property type="entry name" value="PLipase_C_Pinositol-sp_Y"/>
</dbReference>
<evidence type="ECO:0000256" key="9">
    <source>
        <dbReference type="SAM" id="MobiDB-lite"/>
    </source>
</evidence>
<evidence type="ECO:0000259" key="14">
    <source>
        <dbReference type="PROSITE" id="PS50008"/>
    </source>
</evidence>